<keyword evidence="3" id="KW-0804">Transcription</keyword>
<dbReference type="PANTHER" id="PTHR46796:SF13">
    <property type="entry name" value="HTH-TYPE TRANSCRIPTIONAL ACTIVATOR RHAS"/>
    <property type="match status" value="1"/>
</dbReference>
<dbReference type="PANTHER" id="PTHR46796">
    <property type="entry name" value="HTH-TYPE TRANSCRIPTIONAL ACTIVATOR RHAS-RELATED"/>
    <property type="match status" value="1"/>
</dbReference>
<dbReference type="EMBL" id="CP044016">
    <property type="protein sequence ID" value="QES88425.1"/>
    <property type="molecule type" value="Genomic_DNA"/>
</dbReference>
<protein>
    <submittedName>
        <fullName evidence="5">Helix-turn-helix transcriptional regulator</fullName>
    </submittedName>
</protein>
<dbReference type="Gene3D" id="1.10.10.60">
    <property type="entry name" value="Homeodomain-like"/>
    <property type="match status" value="1"/>
</dbReference>
<evidence type="ECO:0000313" key="6">
    <source>
        <dbReference type="Proteomes" id="UP000292424"/>
    </source>
</evidence>
<dbReference type="SMART" id="SM00342">
    <property type="entry name" value="HTH_ARAC"/>
    <property type="match status" value="1"/>
</dbReference>
<dbReference type="OrthoDB" id="4480133at2"/>
<accession>A0A5P2FYZ3</accession>
<dbReference type="InterPro" id="IPR050204">
    <property type="entry name" value="AraC_XylS_family_regulators"/>
</dbReference>
<keyword evidence="2" id="KW-0238">DNA-binding</keyword>
<dbReference type="GO" id="GO:0003700">
    <property type="term" value="F:DNA-binding transcription factor activity"/>
    <property type="evidence" value="ECO:0007669"/>
    <property type="project" value="InterPro"/>
</dbReference>
<dbReference type="PROSITE" id="PS01124">
    <property type="entry name" value="HTH_ARAC_FAMILY_2"/>
    <property type="match status" value="1"/>
</dbReference>
<name>A0A5P2FYZ3_9BACT</name>
<organism evidence="5 6">
    <name type="scientific">Rhizosphaericola mali</name>
    <dbReference type="NCBI Taxonomy" id="2545455"/>
    <lineage>
        <taxon>Bacteria</taxon>
        <taxon>Pseudomonadati</taxon>
        <taxon>Bacteroidota</taxon>
        <taxon>Chitinophagia</taxon>
        <taxon>Chitinophagales</taxon>
        <taxon>Chitinophagaceae</taxon>
        <taxon>Rhizosphaericola</taxon>
    </lineage>
</organism>
<feature type="domain" description="HTH araC/xylS-type" evidence="4">
    <location>
        <begin position="171"/>
        <end position="268"/>
    </location>
</feature>
<dbReference type="KEGG" id="arac:E0W69_007045"/>
<proteinExistence type="predicted"/>
<dbReference type="InterPro" id="IPR054015">
    <property type="entry name" value="ExsA-like_N"/>
</dbReference>
<evidence type="ECO:0000256" key="2">
    <source>
        <dbReference type="ARBA" id="ARBA00023125"/>
    </source>
</evidence>
<keyword evidence="1" id="KW-0805">Transcription regulation</keyword>
<dbReference type="InterPro" id="IPR009057">
    <property type="entry name" value="Homeodomain-like_sf"/>
</dbReference>
<dbReference type="AlphaFoldDB" id="A0A5P2FYZ3"/>
<evidence type="ECO:0000256" key="3">
    <source>
        <dbReference type="ARBA" id="ARBA00023163"/>
    </source>
</evidence>
<evidence type="ECO:0000256" key="1">
    <source>
        <dbReference type="ARBA" id="ARBA00023015"/>
    </source>
</evidence>
<dbReference type="RefSeq" id="WP_131329313.1">
    <property type="nucleotide sequence ID" value="NZ_CP044016.1"/>
</dbReference>
<evidence type="ECO:0000313" key="5">
    <source>
        <dbReference type="EMBL" id="QES88425.1"/>
    </source>
</evidence>
<dbReference type="GO" id="GO:0043565">
    <property type="term" value="F:sequence-specific DNA binding"/>
    <property type="evidence" value="ECO:0007669"/>
    <property type="project" value="InterPro"/>
</dbReference>
<dbReference type="Pfam" id="PF22200">
    <property type="entry name" value="ExsA_N"/>
    <property type="match status" value="1"/>
</dbReference>
<dbReference type="InterPro" id="IPR018060">
    <property type="entry name" value="HTH_AraC"/>
</dbReference>
<dbReference type="Proteomes" id="UP000292424">
    <property type="component" value="Chromosome"/>
</dbReference>
<sequence>MENLNEIKSGITYSCYHQVSREGEHFVPFHTLSFQIAGSLKLFDGRKEYVSQINRFRFIKRNQLVKFIKTPPAQGQFESISIYFDQESLKKYSLDFGITADTHADKQSIFSIAKNEALENYIQTLLLYKNTGDLENKNLVKLKIQEGLMLLLKTEPVLKNILFDFSEPFKIDLEAFMNQNYTFNVHVEKFAYLTGRSLATFKRDFEKIFNSSPRKWLQQKRLEQAHYLISQKGKTVSDIYLDLGFEDIAHFSHAFKKEFGVAPSLVNK</sequence>
<evidence type="ECO:0000259" key="4">
    <source>
        <dbReference type="PROSITE" id="PS01124"/>
    </source>
</evidence>
<dbReference type="Pfam" id="PF12833">
    <property type="entry name" value="HTH_18"/>
    <property type="match status" value="1"/>
</dbReference>
<reference evidence="5 6" key="1">
    <citation type="submission" date="2019-09" db="EMBL/GenBank/DDBJ databases">
        <title>Complete genome sequence of Arachidicoccus sp. B3-10 isolated from apple orchard soil.</title>
        <authorList>
            <person name="Kim H.S."/>
            <person name="Han K.-I."/>
            <person name="Suh M.K."/>
            <person name="Lee K.C."/>
            <person name="Eom M.K."/>
            <person name="Kim J.-S."/>
            <person name="Kang S.W."/>
            <person name="Sin Y."/>
            <person name="Lee J.-S."/>
        </authorList>
    </citation>
    <scope>NUCLEOTIDE SEQUENCE [LARGE SCALE GENOMIC DNA]</scope>
    <source>
        <strain evidence="5 6">B3-10</strain>
    </source>
</reference>
<dbReference type="SUPFAM" id="SSF46689">
    <property type="entry name" value="Homeodomain-like"/>
    <property type="match status" value="1"/>
</dbReference>
<gene>
    <name evidence="5" type="ORF">E0W69_007045</name>
</gene>
<keyword evidence="6" id="KW-1185">Reference proteome</keyword>